<evidence type="ECO:0000313" key="1">
    <source>
        <dbReference type="EMBL" id="GAG38786.1"/>
    </source>
</evidence>
<accession>X0YPY2</accession>
<dbReference type="GO" id="GO:0003676">
    <property type="term" value="F:nucleic acid binding"/>
    <property type="evidence" value="ECO:0007669"/>
    <property type="project" value="InterPro"/>
</dbReference>
<evidence type="ECO:0008006" key="2">
    <source>
        <dbReference type="Google" id="ProtNLM"/>
    </source>
</evidence>
<organism evidence="1">
    <name type="scientific">marine sediment metagenome</name>
    <dbReference type="NCBI Taxonomy" id="412755"/>
    <lineage>
        <taxon>unclassified sequences</taxon>
        <taxon>metagenomes</taxon>
        <taxon>ecological metagenomes</taxon>
    </lineage>
</organism>
<gene>
    <name evidence="1" type="ORF">S01H1_67458</name>
</gene>
<proteinExistence type="predicted"/>
<dbReference type="InterPro" id="IPR011856">
    <property type="entry name" value="tRNA_endonuc-like_dom_sf"/>
</dbReference>
<dbReference type="CDD" id="cd20736">
    <property type="entry name" value="PoNe_Nuclease"/>
    <property type="match status" value="1"/>
</dbReference>
<dbReference type="Gene3D" id="3.40.1350.10">
    <property type="match status" value="1"/>
</dbReference>
<dbReference type="InterPro" id="IPR003509">
    <property type="entry name" value="UPF0102_YraN-like"/>
</dbReference>
<reference evidence="1" key="1">
    <citation type="journal article" date="2014" name="Front. Microbiol.">
        <title>High frequency of phylogenetically diverse reductive dehalogenase-homologous genes in deep subseafloor sedimentary metagenomes.</title>
        <authorList>
            <person name="Kawai M."/>
            <person name="Futagami T."/>
            <person name="Toyoda A."/>
            <person name="Takaki Y."/>
            <person name="Nishi S."/>
            <person name="Hori S."/>
            <person name="Arai W."/>
            <person name="Tsubouchi T."/>
            <person name="Morono Y."/>
            <person name="Uchiyama I."/>
            <person name="Ito T."/>
            <person name="Fujiyama A."/>
            <person name="Inagaki F."/>
            <person name="Takami H."/>
        </authorList>
    </citation>
    <scope>NUCLEOTIDE SEQUENCE</scope>
    <source>
        <strain evidence="1">Expedition CK06-06</strain>
    </source>
</reference>
<dbReference type="InterPro" id="IPR011335">
    <property type="entry name" value="Restrct_endonuc-II-like"/>
</dbReference>
<dbReference type="PANTHER" id="PTHR34039">
    <property type="entry name" value="UPF0102 PROTEIN YRAN"/>
    <property type="match status" value="1"/>
</dbReference>
<dbReference type="EMBL" id="BARS01044679">
    <property type="protein sequence ID" value="GAG38786.1"/>
    <property type="molecule type" value="Genomic_DNA"/>
</dbReference>
<dbReference type="SUPFAM" id="SSF52980">
    <property type="entry name" value="Restriction endonuclease-like"/>
    <property type="match status" value="1"/>
</dbReference>
<dbReference type="PANTHER" id="PTHR34039:SF1">
    <property type="entry name" value="UPF0102 PROTEIN YRAN"/>
    <property type="match status" value="1"/>
</dbReference>
<protein>
    <recommendedName>
        <fullName evidence="2">YraN family protein</fullName>
    </recommendedName>
</protein>
<sequence length="72" mass="8020">MTETGARKFGGEAEKLAVKYLSDKGYQILEQGYRFSRKEIDIICKTGDTIVFVEVKAARTAKFGAPETWVTA</sequence>
<dbReference type="Pfam" id="PF02021">
    <property type="entry name" value="UPF0102"/>
    <property type="match status" value="1"/>
</dbReference>
<feature type="non-terminal residue" evidence="1">
    <location>
        <position position="72"/>
    </location>
</feature>
<name>X0YPY2_9ZZZZ</name>
<dbReference type="AlphaFoldDB" id="X0YPY2"/>
<comment type="caution">
    <text evidence="1">The sequence shown here is derived from an EMBL/GenBank/DDBJ whole genome shotgun (WGS) entry which is preliminary data.</text>
</comment>